<reference evidence="2 3" key="1">
    <citation type="submission" date="2020-08" db="EMBL/GenBank/DDBJ databases">
        <title>Genome sequence of Diaphorobacter ruginosibacter DSM 27467T.</title>
        <authorList>
            <person name="Hyun D.-W."/>
            <person name="Bae J.-W."/>
        </authorList>
    </citation>
    <scope>NUCLEOTIDE SEQUENCE [LARGE SCALE GENOMIC DNA]</scope>
    <source>
        <strain evidence="2 3">DSM 27467</strain>
    </source>
</reference>
<keyword evidence="1" id="KW-0732">Signal</keyword>
<evidence type="ECO:0000256" key="1">
    <source>
        <dbReference type="SAM" id="SignalP"/>
    </source>
</evidence>
<evidence type="ECO:0000313" key="2">
    <source>
        <dbReference type="EMBL" id="QNN58465.1"/>
    </source>
</evidence>
<feature type="chain" id="PRO_5029007214" evidence="1">
    <location>
        <begin position="26"/>
        <end position="143"/>
    </location>
</feature>
<dbReference type="RefSeq" id="WP_187598873.1">
    <property type="nucleotide sequence ID" value="NZ_CP060714.1"/>
</dbReference>
<accession>A0A7G9RS90</accession>
<dbReference type="EMBL" id="CP060714">
    <property type="protein sequence ID" value="QNN58465.1"/>
    <property type="molecule type" value="Genomic_DNA"/>
</dbReference>
<protein>
    <submittedName>
        <fullName evidence="2">Uncharacterized protein</fullName>
    </submittedName>
</protein>
<dbReference type="KEGG" id="drg:H9K76_06395"/>
<dbReference type="Proteomes" id="UP000515811">
    <property type="component" value="Chromosome"/>
</dbReference>
<dbReference type="AlphaFoldDB" id="A0A7G9RS90"/>
<gene>
    <name evidence="2" type="ORF">H9K76_06395</name>
</gene>
<proteinExistence type="predicted"/>
<sequence length="143" mass="15546">MMISSSLRSIAAALLLAGATTSVLAEPTAPQREFADTMMLCNSHALLQHMYAHGKQLPGVPKAADYRELAYRAAGKEYVDPLLESRAVRDKAVEQLEALLNTKPYDGLSEKERDDHMNATWSKVISTCNEWASAGVGKAPKGK</sequence>
<organism evidence="2 3">
    <name type="scientific">Diaphorobacter ruginosibacter</name>
    <dbReference type="NCBI Taxonomy" id="1715720"/>
    <lineage>
        <taxon>Bacteria</taxon>
        <taxon>Pseudomonadati</taxon>
        <taxon>Pseudomonadota</taxon>
        <taxon>Betaproteobacteria</taxon>
        <taxon>Burkholderiales</taxon>
        <taxon>Comamonadaceae</taxon>
        <taxon>Diaphorobacter</taxon>
    </lineage>
</organism>
<keyword evidence="3" id="KW-1185">Reference proteome</keyword>
<feature type="signal peptide" evidence="1">
    <location>
        <begin position="1"/>
        <end position="25"/>
    </location>
</feature>
<name>A0A7G9RS90_9BURK</name>
<evidence type="ECO:0000313" key="3">
    <source>
        <dbReference type="Proteomes" id="UP000515811"/>
    </source>
</evidence>